<feature type="transmembrane region" description="Helical" evidence="1">
    <location>
        <begin position="177"/>
        <end position="196"/>
    </location>
</feature>
<dbReference type="GO" id="GO:0005886">
    <property type="term" value="C:plasma membrane"/>
    <property type="evidence" value="ECO:0007669"/>
    <property type="project" value="TreeGrafter"/>
</dbReference>
<evidence type="ECO:0000313" key="2">
    <source>
        <dbReference type="EMBL" id="NLT79105.1"/>
    </source>
</evidence>
<proteinExistence type="predicted"/>
<dbReference type="Proteomes" id="UP000767327">
    <property type="component" value="Unassembled WGS sequence"/>
</dbReference>
<feature type="transmembrane region" description="Helical" evidence="1">
    <location>
        <begin position="280"/>
        <end position="299"/>
    </location>
</feature>
<organism evidence="2 3">
    <name type="scientific">Bifidobacterium crudilactis</name>
    <dbReference type="NCBI Taxonomy" id="327277"/>
    <lineage>
        <taxon>Bacteria</taxon>
        <taxon>Bacillati</taxon>
        <taxon>Actinomycetota</taxon>
        <taxon>Actinomycetes</taxon>
        <taxon>Bifidobacteriales</taxon>
        <taxon>Bifidobacteriaceae</taxon>
        <taxon>Bifidobacterium</taxon>
    </lineage>
</organism>
<reference evidence="2" key="1">
    <citation type="journal article" date="2020" name="Biotechnol. Biofuels">
        <title>New insights from the biogas microbiome by comprehensive genome-resolved metagenomics of nearly 1600 species originating from multiple anaerobic digesters.</title>
        <authorList>
            <person name="Campanaro S."/>
            <person name="Treu L."/>
            <person name="Rodriguez-R L.M."/>
            <person name="Kovalovszki A."/>
            <person name="Ziels R.M."/>
            <person name="Maus I."/>
            <person name="Zhu X."/>
            <person name="Kougias P.G."/>
            <person name="Basile A."/>
            <person name="Luo G."/>
            <person name="Schluter A."/>
            <person name="Konstantinidis K.T."/>
            <person name="Angelidaki I."/>
        </authorList>
    </citation>
    <scope>NUCLEOTIDE SEQUENCE</scope>
    <source>
        <strain evidence="2">AS01afH2WH_6</strain>
    </source>
</reference>
<dbReference type="PANTHER" id="PTHR34821:SF2">
    <property type="entry name" value="INNER MEMBRANE PROTEIN YDCZ"/>
    <property type="match status" value="1"/>
</dbReference>
<keyword evidence="1" id="KW-0812">Transmembrane</keyword>
<name>A0A971CY08_9BIFI</name>
<dbReference type="Pfam" id="PF04657">
    <property type="entry name" value="DMT_YdcZ"/>
    <property type="match status" value="3"/>
</dbReference>
<protein>
    <submittedName>
        <fullName evidence="2">DMT family transporter</fullName>
    </submittedName>
</protein>
<feature type="transmembrane region" description="Helical" evidence="1">
    <location>
        <begin position="208"/>
        <end position="237"/>
    </location>
</feature>
<feature type="transmembrane region" description="Helical" evidence="1">
    <location>
        <begin position="95"/>
        <end position="112"/>
    </location>
</feature>
<sequence length="357" mass="37894">MLPMIFGIAIGFGLPIQTAINSQLRKVLRSPFKASLVSFIVGTLVLWLIVTFAEGGSNLPEGFVAAEPWWIWLGGVLGVLFLTGNILLFPKLGAVQTVVMPILGQIIASNIIDMEGWFGLTAHPMTGMRAFGILLAIVGIVLAVVLPGFRSAGVTSTQGRAARGNKNNLQPSTRGPWLWQVVGIILGAISAGQTAINGHLGSELGSATLAAFISFIIGLLLLTVIVVLQEALGYAGLRGRRQRTSRNETARGEERPEEFDTVATARPGVRWLTLMGKTPWWTWVGGLLGALFVFGNSYLAPVLGTGLTVVIVLLGQICGGLAVDRFGLLHAPKRVVTAMQMLGVAVLLAGAIIVRLF</sequence>
<keyword evidence="1" id="KW-1133">Transmembrane helix</keyword>
<feature type="transmembrane region" description="Helical" evidence="1">
    <location>
        <begin position="305"/>
        <end position="323"/>
    </location>
</feature>
<feature type="transmembrane region" description="Helical" evidence="1">
    <location>
        <begin position="132"/>
        <end position="156"/>
    </location>
</feature>
<feature type="transmembrane region" description="Helical" evidence="1">
    <location>
        <begin position="69"/>
        <end position="88"/>
    </location>
</feature>
<feature type="transmembrane region" description="Helical" evidence="1">
    <location>
        <begin position="335"/>
        <end position="354"/>
    </location>
</feature>
<dbReference type="AlphaFoldDB" id="A0A971CY08"/>
<gene>
    <name evidence="2" type="ORF">GXW98_02310</name>
</gene>
<feature type="transmembrane region" description="Helical" evidence="1">
    <location>
        <begin position="6"/>
        <end position="24"/>
    </location>
</feature>
<comment type="caution">
    <text evidence="2">The sequence shown here is derived from an EMBL/GenBank/DDBJ whole genome shotgun (WGS) entry which is preliminary data.</text>
</comment>
<dbReference type="EMBL" id="JAAXZR010000009">
    <property type="protein sequence ID" value="NLT79105.1"/>
    <property type="molecule type" value="Genomic_DNA"/>
</dbReference>
<keyword evidence="1" id="KW-0472">Membrane</keyword>
<dbReference type="InterPro" id="IPR006750">
    <property type="entry name" value="YdcZ"/>
</dbReference>
<reference evidence="2" key="2">
    <citation type="submission" date="2020-01" db="EMBL/GenBank/DDBJ databases">
        <authorList>
            <person name="Campanaro S."/>
        </authorList>
    </citation>
    <scope>NUCLEOTIDE SEQUENCE</scope>
    <source>
        <strain evidence="2">AS01afH2WH_6</strain>
    </source>
</reference>
<feature type="transmembrane region" description="Helical" evidence="1">
    <location>
        <begin position="36"/>
        <end position="57"/>
    </location>
</feature>
<evidence type="ECO:0000313" key="3">
    <source>
        <dbReference type="Proteomes" id="UP000767327"/>
    </source>
</evidence>
<accession>A0A971CY08</accession>
<evidence type="ECO:0000256" key="1">
    <source>
        <dbReference type="SAM" id="Phobius"/>
    </source>
</evidence>
<dbReference type="PANTHER" id="PTHR34821">
    <property type="entry name" value="INNER MEMBRANE PROTEIN YDCZ"/>
    <property type="match status" value="1"/>
</dbReference>